<dbReference type="HAMAP" id="MF_01369_B">
    <property type="entry name" value="Ribosomal_uL23_B"/>
    <property type="match status" value="1"/>
</dbReference>
<evidence type="ECO:0000313" key="6">
    <source>
        <dbReference type="EMBL" id="PIS41756.1"/>
    </source>
</evidence>
<comment type="subunit">
    <text evidence="4">Part of the 50S ribosomal subunit. Contacts protein L29, and trigger factor when it is bound to the ribosome.</text>
</comment>
<evidence type="ECO:0000313" key="7">
    <source>
        <dbReference type="Proteomes" id="UP000228711"/>
    </source>
</evidence>
<accession>A0A2H0YTJ6</accession>
<dbReference type="GO" id="GO:0006412">
    <property type="term" value="P:translation"/>
    <property type="evidence" value="ECO:0007669"/>
    <property type="project" value="UniProtKB-UniRule"/>
</dbReference>
<dbReference type="NCBIfam" id="NF004363">
    <property type="entry name" value="PRK05738.2-4"/>
    <property type="match status" value="1"/>
</dbReference>
<dbReference type="GO" id="GO:0003735">
    <property type="term" value="F:structural constituent of ribosome"/>
    <property type="evidence" value="ECO:0007669"/>
    <property type="project" value="InterPro"/>
</dbReference>
<dbReference type="Proteomes" id="UP000228711">
    <property type="component" value="Unassembled WGS sequence"/>
</dbReference>
<keyword evidence="3 4" id="KW-0687">Ribonucleoprotein</keyword>
<evidence type="ECO:0000256" key="5">
    <source>
        <dbReference type="SAM" id="MobiDB-lite"/>
    </source>
</evidence>
<sequence>MGLLTSIKKKFEDVGSNKKVQHVVDEKKKKPVKKGKSSGGLTPEEIAQAQAIEKSEKAPTKEKSGDSKKEKKQPVKTPRDTKHAFRILLKPLVTEKSAYLASERTYAFSVHPDSTKNEIAKAITAAYEVKPVSVRIVNKGGRVVTYGRVKGKTKRTKKAFVTLPEGKTIDIYQS</sequence>
<evidence type="ECO:0000256" key="2">
    <source>
        <dbReference type="ARBA" id="ARBA00022980"/>
    </source>
</evidence>
<feature type="region of interest" description="Disordered" evidence="5">
    <location>
        <begin position="14"/>
        <end position="82"/>
    </location>
</feature>
<dbReference type="InterPro" id="IPR012678">
    <property type="entry name" value="Ribosomal_uL23/eL15/eS24_sf"/>
</dbReference>
<dbReference type="GO" id="GO:0019843">
    <property type="term" value="F:rRNA binding"/>
    <property type="evidence" value="ECO:0007669"/>
    <property type="project" value="UniProtKB-UniRule"/>
</dbReference>
<organism evidence="6 7">
    <name type="scientific">Candidatus Kerfeldbacteria bacterium CG08_land_8_20_14_0_20_42_7</name>
    <dbReference type="NCBI Taxonomy" id="2014245"/>
    <lineage>
        <taxon>Bacteria</taxon>
        <taxon>Candidatus Kerfeldiibacteriota</taxon>
    </lineage>
</organism>
<keyword evidence="4" id="KW-0694">RNA-binding</keyword>
<keyword evidence="2 4" id="KW-0689">Ribosomal protein</keyword>
<dbReference type="Pfam" id="PF00276">
    <property type="entry name" value="Ribosomal_L23"/>
    <property type="match status" value="1"/>
</dbReference>
<feature type="compositionally biased region" description="Basic and acidic residues" evidence="5">
    <location>
        <begin position="53"/>
        <end position="82"/>
    </location>
</feature>
<dbReference type="InterPro" id="IPR013025">
    <property type="entry name" value="Ribosomal_uL23-like"/>
</dbReference>
<dbReference type="Gene3D" id="3.30.70.330">
    <property type="match status" value="1"/>
</dbReference>
<dbReference type="InterPro" id="IPR012677">
    <property type="entry name" value="Nucleotide-bd_a/b_plait_sf"/>
</dbReference>
<proteinExistence type="inferred from homology"/>
<comment type="similarity">
    <text evidence="1 4">Belongs to the universal ribosomal protein uL23 family.</text>
</comment>
<dbReference type="AlphaFoldDB" id="A0A2H0YTJ6"/>
<feature type="compositionally biased region" description="Basic and acidic residues" evidence="5">
    <location>
        <begin position="14"/>
        <end position="28"/>
    </location>
</feature>
<name>A0A2H0YTJ6_9BACT</name>
<comment type="function">
    <text evidence="4">One of the early assembly proteins it binds 23S rRNA. One of the proteins that surrounds the polypeptide exit tunnel on the outside of the ribosome. Forms the main docking site for trigger factor binding to the ribosome.</text>
</comment>
<evidence type="ECO:0000256" key="4">
    <source>
        <dbReference type="HAMAP-Rule" id="MF_01369"/>
    </source>
</evidence>
<gene>
    <name evidence="4" type="primary">rplW</name>
    <name evidence="6" type="ORF">COT25_01380</name>
</gene>
<comment type="caution">
    <text evidence="6">The sequence shown here is derived from an EMBL/GenBank/DDBJ whole genome shotgun (WGS) entry which is preliminary data.</text>
</comment>
<dbReference type="SUPFAM" id="SSF54189">
    <property type="entry name" value="Ribosomal proteins S24e, L23 and L15e"/>
    <property type="match status" value="1"/>
</dbReference>
<keyword evidence="4" id="KW-0699">rRNA-binding</keyword>
<evidence type="ECO:0000256" key="1">
    <source>
        <dbReference type="ARBA" id="ARBA00006700"/>
    </source>
</evidence>
<protein>
    <recommendedName>
        <fullName evidence="4">Large ribosomal subunit protein uL23</fullName>
    </recommendedName>
</protein>
<dbReference type="EMBL" id="PEXV01000052">
    <property type="protein sequence ID" value="PIS41756.1"/>
    <property type="molecule type" value="Genomic_DNA"/>
</dbReference>
<dbReference type="GO" id="GO:1990904">
    <property type="term" value="C:ribonucleoprotein complex"/>
    <property type="evidence" value="ECO:0007669"/>
    <property type="project" value="UniProtKB-KW"/>
</dbReference>
<evidence type="ECO:0000256" key="3">
    <source>
        <dbReference type="ARBA" id="ARBA00023274"/>
    </source>
</evidence>
<dbReference type="GO" id="GO:0005840">
    <property type="term" value="C:ribosome"/>
    <property type="evidence" value="ECO:0007669"/>
    <property type="project" value="UniProtKB-KW"/>
</dbReference>
<reference evidence="7" key="1">
    <citation type="submission" date="2017-09" db="EMBL/GenBank/DDBJ databases">
        <title>Depth-based differentiation of microbial function through sediment-hosted aquifers and enrichment of novel symbionts in the deep terrestrial subsurface.</title>
        <authorList>
            <person name="Probst A.J."/>
            <person name="Ladd B."/>
            <person name="Jarett J.K."/>
            <person name="Geller-Mcgrath D.E."/>
            <person name="Sieber C.M.K."/>
            <person name="Emerson J.B."/>
            <person name="Anantharaman K."/>
            <person name="Thomas B.C."/>
            <person name="Malmstrom R."/>
            <person name="Stieglmeier M."/>
            <person name="Klingl A."/>
            <person name="Woyke T."/>
            <person name="Ryan C.M."/>
            <person name="Banfield J.F."/>
        </authorList>
    </citation>
    <scope>NUCLEOTIDE SEQUENCE [LARGE SCALE GENOMIC DNA]</scope>
</reference>